<dbReference type="InterPro" id="IPR036388">
    <property type="entry name" value="WH-like_DNA-bd_sf"/>
</dbReference>
<dbReference type="OrthoDB" id="2404954at2"/>
<dbReference type="STRING" id="1397694.GCA_000702585_00466"/>
<protein>
    <submittedName>
        <fullName evidence="3">MarR family</fullName>
    </submittedName>
</protein>
<dbReference type="GO" id="GO:0006950">
    <property type="term" value="P:response to stress"/>
    <property type="evidence" value="ECO:0007669"/>
    <property type="project" value="TreeGrafter"/>
</dbReference>
<evidence type="ECO:0000256" key="1">
    <source>
        <dbReference type="ARBA" id="ARBA00023125"/>
    </source>
</evidence>
<dbReference type="SMART" id="SM00347">
    <property type="entry name" value="HTH_MARR"/>
    <property type="match status" value="1"/>
</dbReference>
<sequence length="143" mass="16506">MTPNETSSTHLLDLLAERHDQIRRVSERAWNDQHDIYLSNSEWYVLARIYNKKPTIAEVTRGIHVSRQATHKLIKNLQTKGLVSVTDHPTSRKDKCIELTELGVICYEQNEALKAKLEQNIANALGEDAFKQLQKLLQSDWKL</sequence>
<dbReference type="EMBL" id="UGGP01000001">
    <property type="protein sequence ID" value="STO09606.1"/>
    <property type="molecule type" value="Genomic_DNA"/>
</dbReference>
<dbReference type="Proteomes" id="UP000254060">
    <property type="component" value="Unassembled WGS sequence"/>
</dbReference>
<dbReference type="PANTHER" id="PTHR33164:SF43">
    <property type="entry name" value="HTH-TYPE TRANSCRIPTIONAL REPRESSOR YETL"/>
    <property type="match status" value="1"/>
</dbReference>
<organism evidence="3 4">
    <name type="scientific">Exiguobacterium aurantiacum</name>
    <dbReference type="NCBI Taxonomy" id="33987"/>
    <lineage>
        <taxon>Bacteria</taxon>
        <taxon>Bacillati</taxon>
        <taxon>Bacillota</taxon>
        <taxon>Bacilli</taxon>
        <taxon>Bacillales</taxon>
        <taxon>Bacillales Family XII. Incertae Sedis</taxon>
        <taxon>Exiguobacterium</taxon>
    </lineage>
</organism>
<dbReference type="InterPro" id="IPR000835">
    <property type="entry name" value="HTH_MarR-typ"/>
</dbReference>
<dbReference type="GO" id="GO:0003700">
    <property type="term" value="F:DNA-binding transcription factor activity"/>
    <property type="evidence" value="ECO:0007669"/>
    <property type="project" value="InterPro"/>
</dbReference>
<dbReference type="InterPro" id="IPR036390">
    <property type="entry name" value="WH_DNA-bd_sf"/>
</dbReference>
<gene>
    <name evidence="3" type="ORF">NCTC13163_03044</name>
</gene>
<accession>A0A377FYP0</accession>
<keyword evidence="1" id="KW-0238">DNA-binding</keyword>
<evidence type="ECO:0000313" key="3">
    <source>
        <dbReference type="EMBL" id="STO09606.1"/>
    </source>
</evidence>
<reference evidence="3 4" key="1">
    <citation type="submission" date="2018-06" db="EMBL/GenBank/DDBJ databases">
        <authorList>
            <consortium name="Pathogen Informatics"/>
            <person name="Doyle S."/>
        </authorList>
    </citation>
    <scope>NUCLEOTIDE SEQUENCE [LARGE SCALE GENOMIC DNA]</scope>
    <source>
        <strain evidence="3 4">NCTC13163</strain>
    </source>
</reference>
<dbReference type="AlphaFoldDB" id="A0A377FYP0"/>
<feature type="domain" description="HTH marR-type" evidence="2">
    <location>
        <begin position="5"/>
        <end position="143"/>
    </location>
</feature>
<evidence type="ECO:0000259" key="2">
    <source>
        <dbReference type="PROSITE" id="PS50995"/>
    </source>
</evidence>
<dbReference type="PROSITE" id="PS50995">
    <property type="entry name" value="HTH_MARR_2"/>
    <property type="match status" value="1"/>
</dbReference>
<dbReference type="Gene3D" id="1.10.10.10">
    <property type="entry name" value="Winged helix-like DNA-binding domain superfamily/Winged helix DNA-binding domain"/>
    <property type="match status" value="1"/>
</dbReference>
<name>A0A377FYP0_9BACL</name>
<dbReference type="SUPFAM" id="SSF46785">
    <property type="entry name" value="Winged helix' DNA-binding domain"/>
    <property type="match status" value="1"/>
</dbReference>
<dbReference type="InterPro" id="IPR039422">
    <property type="entry name" value="MarR/SlyA-like"/>
</dbReference>
<proteinExistence type="predicted"/>
<dbReference type="GO" id="GO:0003677">
    <property type="term" value="F:DNA binding"/>
    <property type="evidence" value="ECO:0007669"/>
    <property type="project" value="UniProtKB-KW"/>
</dbReference>
<dbReference type="RefSeq" id="WP_029333970.1">
    <property type="nucleotide sequence ID" value="NZ_UGGP01000001.1"/>
</dbReference>
<evidence type="ECO:0000313" key="4">
    <source>
        <dbReference type="Proteomes" id="UP000254060"/>
    </source>
</evidence>
<dbReference type="PANTHER" id="PTHR33164">
    <property type="entry name" value="TRANSCRIPTIONAL REGULATOR, MARR FAMILY"/>
    <property type="match status" value="1"/>
</dbReference>
<dbReference type="Pfam" id="PF12802">
    <property type="entry name" value="MarR_2"/>
    <property type="match status" value="1"/>
</dbReference>